<dbReference type="RefSeq" id="WP_305010313.1">
    <property type="nucleotide sequence ID" value="NZ_JAUQSX010000002.1"/>
</dbReference>
<keyword evidence="2" id="KW-1185">Reference proteome</keyword>
<name>A0ABT9A6Z8_9BACT</name>
<gene>
    <name evidence="1" type="ORF">Q5H92_04580</name>
</gene>
<protein>
    <submittedName>
        <fullName evidence="1">WG repeat-containing protein</fullName>
    </submittedName>
</protein>
<dbReference type="Pfam" id="PF14903">
    <property type="entry name" value="WG_beta_rep"/>
    <property type="match status" value="2"/>
</dbReference>
<dbReference type="PANTHER" id="PTHR37841">
    <property type="entry name" value="GLR2918 PROTEIN"/>
    <property type="match status" value="1"/>
</dbReference>
<accession>A0ABT9A6Z8</accession>
<dbReference type="PANTHER" id="PTHR37841:SF1">
    <property type="entry name" value="DUF3298 DOMAIN-CONTAINING PROTEIN"/>
    <property type="match status" value="1"/>
</dbReference>
<evidence type="ECO:0000313" key="1">
    <source>
        <dbReference type="EMBL" id="MDO7845622.1"/>
    </source>
</evidence>
<dbReference type="EMBL" id="JAUQSX010000002">
    <property type="protein sequence ID" value="MDO7845622.1"/>
    <property type="molecule type" value="Genomic_DNA"/>
</dbReference>
<dbReference type="InterPro" id="IPR032774">
    <property type="entry name" value="WG_beta_rep"/>
</dbReference>
<organism evidence="1 2">
    <name type="scientific">Hymenobacter mellowenesis</name>
    <dbReference type="NCBI Taxonomy" id="3063995"/>
    <lineage>
        <taxon>Bacteria</taxon>
        <taxon>Pseudomonadati</taxon>
        <taxon>Bacteroidota</taxon>
        <taxon>Cytophagia</taxon>
        <taxon>Cytophagales</taxon>
        <taxon>Hymenobacteraceae</taxon>
        <taxon>Hymenobacter</taxon>
    </lineage>
</organism>
<dbReference type="Proteomes" id="UP001167796">
    <property type="component" value="Unassembled WGS sequence"/>
</dbReference>
<proteinExistence type="predicted"/>
<comment type="caution">
    <text evidence="1">The sequence shown here is derived from an EMBL/GenBank/DDBJ whole genome shotgun (WGS) entry which is preliminary data.</text>
</comment>
<sequence>MVVFCCLIIGGCAPQSRVVKEAPKLLTQFRENGRWGYLDSTGVVALQPRYWGSGPFAEGLAAVREGGLYGYIDQQGRYALPPTYEFATEFRAGRAIVWPHDQPQLIDRTGRALTTAGTYPSLEWVLDEHDQPVELIVSSIFNGQGVLDLNGRLLIDTVYHDVRYLGANRFRLERAARLRTRNNPDSPADTTTTLEWGEASLGVADRHGHLVVPFGRYDDINGYADGRALASLPATRPDEDYSDSQLLDTLGHVLATIPGRHYFLGDKLYQDNVVVISRRPAGPFDINSDDFPAVLDRQGRQLFADSTLESLSPYHHGRAWAEAKAGGWYLVDKAGRRLHPKPLGQPIGPNFGNFVAPYFNHGVEAVRLDSTQVLLVDSTGRATGPARRLPFAYDDVLRVGNLLFFSKSTVQPGNHYDTRHGYWDLTTDLLVPPRFNRVADTYYRGLLPVVINGRDAYLNRAGHLLWQAPRPQAAGVVRNSDIMNRATYGVSSPDLRQFRRAGGWAVSGNMPRRLPGAPATAGQLRVRVATDVVDTLFRRQFAGHRLTISNATPDTILFDGQDSMIDLVLQARDLTGTWRDIEYMPRSFCGNSYHTLFLAPGQYWQVAVPAYAGSQPTQLRARLTPRRWPRSGKPRVWYSNEFAGRVNPAQFWRRPGYAFSNDIMNPYLD</sequence>
<reference evidence="1" key="1">
    <citation type="submission" date="2023-07" db="EMBL/GenBank/DDBJ databases">
        <authorList>
            <person name="Kim M.K."/>
        </authorList>
    </citation>
    <scope>NUCLEOTIDE SEQUENCE</scope>
    <source>
        <strain evidence="1">M29</strain>
    </source>
</reference>
<evidence type="ECO:0000313" key="2">
    <source>
        <dbReference type="Proteomes" id="UP001167796"/>
    </source>
</evidence>